<dbReference type="Gene3D" id="3.40.50.300">
    <property type="entry name" value="P-loop containing nucleotide triphosphate hydrolases"/>
    <property type="match status" value="2"/>
</dbReference>
<proteinExistence type="predicted"/>
<evidence type="ECO:0000256" key="2">
    <source>
        <dbReference type="SAM" id="MobiDB-lite"/>
    </source>
</evidence>
<dbReference type="InterPro" id="IPR027417">
    <property type="entry name" value="P-loop_NTPase"/>
</dbReference>
<dbReference type="PROSITE" id="PS00690">
    <property type="entry name" value="DEAH_ATP_HELICASE"/>
    <property type="match status" value="1"/>
</dbReference>
<dbReference type="InterPro" id="IPR001650">
    <property type="entry name" value="Helicase_C-like"/>
</dbReference>
<dbReference type="CDD" id="cd18785">
    <property type="entry name" value="SF2_C"/>
    <property type="match status" value="1"/>
</dbReference>
<accession>A0A6C0D1I4</accession>
<name>A0A6C0D1I4_9ZZZZ</name>
<sequence>MEKEEYKTIPVVYPFVLNIEITDETKMKPEDDLLDFLKKMNIQNAFKQMPGKPIKLNIPIVLTQPEKARSKIKLLASEKPKAKTPTKASLVDQHEDEEDYSRRRSMKESKDTFYFNNKPEFIKQIREILSSIKQTDDDASCDKESKTFSPLAHQLIVQRYLNIATPYRGLLFYHGLGSGKTCSSISIIEGMVQDKNVFVMTPASLQANYRTQMRFCGNQIFRKNNNWVFKPIASEKDLKSLKVDSSYFSAKIKALAVKNRGVWLTTPGEENYDDLEPKEKETLDQQIDLMIKEKYTFINFNGIRNESWRDLTRDGKINPFNNSIVVIDEAHNFVSRIVNKLQKGKEKAGGGGGGGGAAEKKTTVSIKMYDSIMEAENCRVVLLTGTPFINYPSELGTLFNLIHGYNVVLSFKLSYKPGAKPLNTKAFKDIFQDEMIDSIEYSAPYLKFTKTPFGFIKVGGKMMYNQKGDMYYDDFKKLITDKLVSIDGLQIVEAVFNKFKLLPDIGEEFDKYFLDADGENIKNKDFFQKKILGMVSYVGDNKKLMPDIVKSTERDKQGRLIESDIHVEYVQMSKHQIDEYSKIRDQEREQERGRKKRADDVESNSTYRVFSRAACNFAFPFDPPQDRRPMPGSKYVTEDALDAITDEEKLNDVDGKYTAEDIEEKDSSDKKYIRAIQDVLDRFDQRAPSYFESDIPKLTSDVFDAPHNLNKYSPKFYKILKNIMNEENRGCHLLYTNFRKLEGIGLLRIILMYYGFCELKVVKMGDIYTLKVMSKYNIKNLKEMRCFSLYTGTEGPEEKEIIRNIYNNNYGALPNSIQEQLRVQFPDPEHEGEIMSNKYGEVIQLLMITASGAEGIDLKNTRFVHITEPYWHHVRINQVIGRARRICSHAQLEKEFQDVTVFMYISYFGDIDLEGYPNIKNLDKGESTDMKLYDIMRRKERVSSIFLNTLKETAIDCKHNCFTTKSKNEFLTQPDYTEEKLTAFKKVTKKTEYAKKTIDGKPYVTLEMKNPDGTRDGDIRVYEWKNYDALREGEPIAPVGILVDGKLRPI</sequence>
<dbReference type="EMBL" id="MN739520">
    <property type="protein sequence ID" value="QHT10387.1"/>
    <property type="molecule type" value="Genomic_DNA"/>
</dbReference>
<dbReference type="GO" id="GO:0016787">
    <property type="term" value="F:hydrolase activity"/>
    <property type="evidence" value="ECO:0007669"/>
    <property type="project" value="UniProtKB-KW"/>
</dbReference>
<evidence type="ECO:0000259" key="3">
    <source>
        <dbReference type="SMART" id="SM00487"/>
    </source>
</evidence>
<evidence type="ECO:0000313" key="4">
    <source>
        <dbReference type="EMBL" id="QHT10387.1"/>
    </source>
</evidence>
<dbReference type="AlphaFoldDB" id="A0A6C0D1I4"/>
<dbReference type="InterPro" id="IPR002464">
    <property type="entry name" value="DNA/RNA_helicase_DEAH_CS"/>
</dbReference>
<evidence type="ECO:0000256" key="1">
    <source>
        <dbReference type="ARBA" id="ARBA00022801"/>
    </source>
</evidence>
<dbReference type="SUPFAM" id="SSF52540">
    <property type="entry name" value="P-loop containing nucleoside triphosphate hydrolases"/>
    <property type="match status" value="2"/>
</dbReference>
<dbReference type="InterPro" id="IPR014001">
    <property type="entry name" value="Helicase_ATP-bd"/>
</dbReference>
<protein>
    <recommendedName>
        <fullName evidence="3">Helicase ATP-binding domain-containing protein</fullName>
    </recommendedName>
</protein>
<feature type="compositionally biased region" description="Basic and acidic residues" evidence="2">
    <location>
        <begin position="580"/>
        <end position="600"/>
    </location>
</feature>
<feature type="region of interest" description="Disordered" evidence="2">
    <location>
        <begin position="580"/>
        <end position="601"/>
    </location>
</feature>
<dbReference type="SMART" id="SM00487">
    <property type="entry name" value="DEXDc"/>
    <property type="match status" value="1"/>
</dbReference>
<feature type="domain" description="Helicase ATP-binding" evidence="3">
    <location>
        <begin position="146"/>
        <end position="431"/>
    </location>
</feature>
<reference evidence="4" key="1">
    <citation type="journal article" date="2020" name="Nature">
        <title>Giant virus diversity and host interactions through global metagenomics.</title>
        <authorList>
            <person name="Schulz F."/>
            <person name="Roux S."/>
            <person name="Paez-Espino D."/>
            <person name="Jungbluth S."/>
            <person name="Walsh D.A."/>
            <person name="Denef V.J."/>
            <person name="McMahon K.D."/>
            <person name="Konstantinidis K.T."/>
            <person name="Eloe-Fadrosh E.A."/>
            <person name="Kyrpides N.C."/>
            <person name="Woyke T."/>
        </authorList>
    </citation>
    <scope>NUCLEOTIDE SEQUENCE</scope>
    <source>
        <strain evidence="4">GVMAG-M-3300023174-107</strain>
    </source>
</reference>
<organism evidence="4">
    <name type="scientific">viral metagenome</name>
    <dbReference type="NCBI Taxonomy" id="1070528"/>
    <lineage>
        <taxon>unclassified sequences</taxon>
        <taxon>metagenomes</taxon>
        <taxon>organismal metagenomes</taxon>
    </lineage>
</organism>
<keyword evidence="1" id="KW-0378">Hydrolase</keyword>
<feature type="region of interest" description="Disordered" evidence="2">
    <location>
        <begin position="78"/>
        <end position="105"/>
    </location>
</feature>
<dbReference type="Pfam" id="PF00271">
    <property type="entry name" value="Helicase_C"/>
    <property type="match status" value="1"/>
</dbReference>